<keyword evidence="2" id="KW-1185">Reference proteome</keyword>
<evidence type="ECO:0000313" key="2">
    <source>
        <dbReference type="Proteomes" id="UP001057375"/>
    </source>
</evidence>
<reference evidence="1" key="1">
    <citation type="submission" date="2022-03" db="EMBL/GenBank/DDBJ databases">
        <title>Draft genome sequence of Aduncisulcus paluster, a free-living microaerophilic Fornicata.</title>
        <authorList>
            <person name="Yuyama I."/>
            <person name="Kume K."/>
            <person name="Tamura T."/>
            <person name="Inagaki Y."/>
            <person name="Hashimoto T."/>
        </authorList>
    </citation>
    <scope>NUCLEOTIDE SEQUENCE</scope>
    <source>
        <strain evidence="1">NY0171</strain>
    </source>
</reference>
<dbReference type="EMBL" id="BQXS01011885">
    <property type="protein sequence ID" value="GKT17829.1"/>
    <property type="molecule type" value="Genomic_DNA"/>
</dbReference>
<evidence type="ECO:0000313" key="1">
    <source>
        <dbReference type="EMBL" id="GKT17829.1"/>
    </source>
</evidence>
<proteinExistence type="predicted"/>
<feature type="non-terminal residue" evidence="1">
    <location>
        <position position="1"/>
    </location>
</feature>
<protein>
    <submittedName>
        <fullName evidence="1">Uncharacterized protein</fullName>
    </submittedName>
</protein>
<organism evidence="1 2">
    <name type="scientific">Aduncisulcus paluster</name>
    <dbReference type="NCBI Taxonomy" id="2918883"/>
    <lineage>
        <taxon>Eukaryota</taxon>
        <taxon>Metamonada</taxon>
        <taxon>Carpediemonas-like organisms</taxon>
        <taxon>Aduncisulcus</taxon>
    </lineage>
</organism>
<comment type="caution">
    <text evidence="1">The sequence shown here is derived from an EMBL/GenBank/DDBJ whole genome shotgun (WGS) entry which is preliminary data.</text>
</comment>
<name>A0ABQ5JUR4_9EUKA</name>
<sequence>NTNETPLILTVRLPEFLLDHPSPPVPQTSTELPLMVSD</sequence>
<dbReference type="Proteomes" id="UP001057375">
    <property type="component" value="Unassembled WGS sequence"/>
</dbReference>
<accession>A0ABQ5JUR4</accession>
<gene>
    <name evidence="1" type="ORF">ADUPG1_011185</name>
</gene>